<evidence type="ECO:0000313" key="6">
    <source>
        <dbReference type="Proteomes" id="UP000658278"/>
    </source>
</evidence>
<dbReference type="Pfam" id="PF00206">
    <property type="entry name" value="Lyase_1"/>
    <property type="match status" value="1"/>
</dbReference>
<comment type="similarity">
    <text evidence="3">Belongs to the lyase 1 family. Adenylosuccinate lyase subfamily.</text>
</comment>
<dbReference type="NCBIfam" id="TIGR00928">
    <property type="entry name" value="purB"/>
    <property type="match status" value="1"/>
</dbReference>
<comment type="pathway">
    <text evidence="3">Purine metabolism; IMP biosynthesis via de novo pathway; 5-amino-1-(5-phospho-D-ribosyl)imidazole-4-carboxamide from 5-amino-1-(5-phospho-D-ribosyl)imidazole-4-carboxylate: step 2/2.</text>
</comment>
<evidence type="ECO:0000256" key="1">
    <source>
        <dbReference type="ARBA" id="ARBA00023239"/>
    </source>
</evidence>
<keyword evidence="3" id="KW-0658">Purine biosynthesis</keyword>
<dbReference type="GO" id="GO:0005829">
    <property type="term" value="C:cytosol"/>
    <property type="evidence" value="ECO:0007669"/>
    <property type="project" value="TreeGrafter"/>
</dbReference>
<comment type="caution">
    <text evidence="5">The sequence shown here is derived from an EMBL/GenBank/DDBJ whole genome shotgun (WGS) entry which is preliminary data.</text>
</comment>
<proteinExistence type="inferred from homology"/>
<dbReference type="SMART" id="SM00998">
    <property type="entry name" value="ADSL_C"/>
    <property type="match status" value="1"/>
</dbReference>
<dbReference type="InterPro" id="IPR019468">
    <property type="entry name" value="AdenyloSucc_lyase_C"/>
</dbReference>
<dbReference type="GO" id="GO:0044208">
    <property type="term" value="P:'de novo' AMP biosynthetic process"/>
    <property type="evidence" value="ECO:0007669"/>
    <property type="project" value="TreeGrafter"/>
</dbReference>
<organism evidence="5 6">
    <name type="scientific">Haloferula rosea</name>
    <dbReference type="NCBI Taxonomy" id="490093"/>
    <lineage>
        <taxon>Bacteria</taxon>
        <taxon>Pseudomonadati</taxon>
        <taxon>Verrucomicrobiota</taxon>
        <taxon>Verrucomicrobiia</taxon>
        <taxon>Verrucomicrobiales</taxon>
        <taxon>Verrucomicrobiaceae</taxon>
        <taxon>Haloferula</taxon>
    </lineage>
</organism>
<dbReference type="Pfam" id="PF10397">
    <property type="entry name" value="ADSL_C"/>
    <property type="match status" value="1"/>
</dbReference>
<dbReference type="GO" id="GO:0004018">
    <property type="term" value="F:N6-(1,2-dicarboxyethyl)AMP AMP-lyase (fumarate-forming) activity"/>
    <property type="evidence" value="ECO:0007669"/>
    <property type="project" value="UniProtKB-UniRule"/>
</dbReference>
<dbReference type="Gene3D" id="1.10.40.30">
    <property type="entry name" value="Fumarase/aspartase (C-terminal domain)"/>
    <property type="match status" value="1"/>
</dbReference>
<dbReference type="AlphaFoldDB" id="A0A934VEN9"/>
<evidence type="ECO:0000259" key="4">
    <source>
        <dbReference type="SMART" id="SM00998"/>
    </source>
</evidence>
<dbReference type="InterPro" id="IPR004769">
    <property type="entry name" value="Pur_lyase"/>
</dbReference>
<evidence type="ECO:0000256" key="2">
    <source>
        <dbReference type="NCBIfam" id="TIGR00928"/>
    </source>
</evidence>
<dbReference type="GO" id="GO:0070626">
    <property type="term" value="F:(S)-2-(5-amino-1-(5-phospho-D-ribosyl)imidazole-4-carboxamido) succinate lyase (fumarate-forming) activity"/>
    <property type="evidence" value="ECO:0007669"/>
    <property type="project" value="TreeGrafter"/>
</dbReference>
<evidence type="ECO:0000256" key="3">
    <source>
        <dbReference type="RuleBase" id="RU361172"/>
    </source>
</evidence>
<dbReference type="EMBL" id="JAENII010000002">
    <property type="protein sequence ID" value="MBK1826216.1"/>
    <property type="molecule type" value="Genomic_DNA"/>
</dbReference>
<dbReference type="InterPro" id="IPR020557">
    <property type="entry name" value="Fumarate_lyase_CS"/>
</dbReference>
<keyword evidence="6" id="KW-1185">Reference proteome</keyword>
<dbReference type="EC" id="4.3.2.2" evidence="2 3"/>
<dbReference type="InterPro" id="IPR022761">
    <property type="entry name" value="Fumarate_lyase_N"/>
</dbReference>
<comment type="catalytic activity">
    <reaction evidence="3">
        <text>N(6)-(1,2-dicarboxyethyl)-AMP = fumarate + AMP</text>
        <dbReference type="Rhea" id="RHEA:16853"/>
        <dbReference type="ChEBI" id="CHEBI:29806"/>
        <dbReference type="ChEBI" id="CHEBI:57567"/>
        <dbReference type="ChEBI" id="CHEBI:456215"/>
        <dbReference type="EC" id="4.3.2.2"/>
    </reaction>
</comment>
<sequence>MIPNVLAERYASSAIQSIWSAEGRIVLEREFWIAVMKAQKDLGLDIPQGAIDAYESVKDRVDTASIMERERITRHDVKARIEEFNELAGHEQVHKGMTSRDLTENVEQLQVYRSLLVLRDRSVATLARMSKRSAQWADLVITARTHNVAAQPTTFGKRLSMFGEEMLSAHQALESLISSYAVRGLKGAVGTQMDQLSLFEGDASKVAELERKVVAHLGMPAVWTNVGQVYPRSLDMRTVSTLVDLASGPSSMAKTLRLMAGHETASEGFAPGQTGSSAMPHKMNSRSCERVNGFHLILRGHLTMASGLAGDQWNEGDVSCSVVRRVMLPDAFYACDGMFETFLTVLDQMDSYPAVIAKENTHYLPFLMTTTIMMEAVKAGVGRETAHKAIKEHAVATVNDLRQGKVGHNDLVARLADDDRLPLDEQQLKAIVAQGEANAGAAASQLQHFGAEVAKLTAAHPDAAAYTPGSIL</sequence>
<dbReference type="Proteomes" id="UP000658278">
    <property type="component" value="Unassembled WGS sequence"/>
</dbReference>
<comment type="catalytic activity">
    <reaction evidence="3">
        <text>(2S)-2-[5-amino-1-(5-phospho-beta-D-ribosyl)imidazole-4-carboxamido]succinate = 5-amino-1-(5-phospho-beta-D-ribosyl)imidazole-4-carboxamide + fumarate</text>
        <dbReference type="Rhea" id="RHEA:23920"/>
        <dbReference type="ChEBI" id="CHEBI:29806"/>
        <dbReference type="ChEBI" id="CHEBI:58443"/>
        <dbReference type="ChEBI" id="CHEBI:58475"/>
        <dbReference type="EC" id="4.3.2.2"/>
    </reaction>
</comment>
<gene>
    <name evidence="5" type="ORF">JIN81_04240</name>
</gene>
<evidence type="ECO:0000313" key="5">
    <source>
        <dbReference type="EMBL" id="MBK1826216.1"/>
    </source>
</evidence>
<dbReference type="Gene3D" id="1.20.200.10">
    <property type="entry name" value="Fumarase/aspartase (Central domain)"/>
    <property type="match status" value="1"/>
</dbReference>
<keyword evidence="1 3" id="KW-0456">Lyase</keyword>
<dbReference type="PANTHER" id="PTHR43172">
    <property type="entry name" value="ADENYLOSUCCINATE LYASE"/>
    <property type="match status" value="1"/>
</dbReference>
<protein>
    <recommendedName>
        <fullName evidence="2 3">Adenylosuccinate lyase</fullName>
        <shortName evidence="3">ASL</shortName>
        <ecNumber evidence="2 3">4.3.2.2</ecNumber>
    </recommendedName>
    <alternativeName>
        <fullName evidence="3">Adenylosuccinase</fullName>
    </alternativeName>
</protein>
<dbReference type="SUPFAM" id="SSF48557">
    <property type="entry name" value="L-aspartase-like"/>
    <property type="match status" value="1"/>
</dbReference>
<dbReference type="RefSeq" id="WP_200276773.1">
    <property type="nucleotide sequence ID" value="NZ_JAENII010000002.1"/>
</dbReference>
<reference evidence="5" key="1">
    <citation type="submission" date="2021-01" db="EMBL/GenBank/DDBJ databases">
        <title>Modified the classification status of verrucomicrobia.</title>
        <authorList>
            <person name="Feng X."/>
        </authorList>
    </citation>
    <scope>NUCLEOTIDE SEQUENCE</scope>
    <source>
        <strain evidence="5">KCTC 22201</strain>
    </source>
</reference>
<accession>A0A934VEN9</accession>
<dbReference type="InterPro" id="IPR008948">
    <property type="entry name" value="L-Aspartase-like"/>
</dbReference>
<dbReference type="PANTHER" id="PTHR43172:SF1">
    <property type="entry name" value="ADENYLOSUCCINATE LYASE"/>
    <property type="match status" value="1"/>
</dbReference>
<feature type="domain" description="Adenylosuccinate lyase C-terminal" evidence="4">
    <location>
        <begin position="364"/>
        <end position="450"/>
    </location>
</feature>
<dbReference type="PRINTS" id="PR00149">
    <property type="entry name" value="FUMRATELYASE"/>
</dbReference>
<dbReference type="InterPro" id="IPR000362">
    <property type="entry name" value="Fumarate_lyase_fam"/>
</dbReference>
<dbReference type="PROSITE" id="PS00163">
    <property type="entry name" value="FUMARATE_LYASES"/>
    <property type="match status" value="1"/>
</dbReference>
<dbReference type="Gene3D" id="1.10.275.60">
    <property type="match status" value="1"/>
</dbReference>
<comment type="pathway">
    <text evidence="3">Purine metabolism; AMP biosynthesis via de novo pathway; AMP from IMP: step 2/2.</text>
</comment>
<name>A0A934VEN9_9BACT</name>